<evidence type="ECO:0000313" key="3">
    <source>
        <dbReference type="Proteomes" id="UP000287547"/>
    </source>
</evidence>
<evidence type="ECO:0000256" key="1">
    <source>
        <dbReference type="SAM" id="MobiDB-lite"/>
    </source>
</evidence>
<evidence type="ECO:0000313" key="2">
    <source>
        <dbReference type="EMBL" id="RSM82748.1"/>
    </source>
</evidence>
<dbReference type="EMBL" id="QHKI01000021">
    <property type="protein sequence ID" value="RSM82748.1"/>
    <property type="molecule type" value="Genomic_DNA"/>
</dbReference>
<gene>
    <name evidence="2" type="ORF">DMH04_24290</name>
</gene>
<comment type="caution">
    <text evidence="2">The sequence shown here is derived from an EMBL/GenBank/DDBJ whole genome shotgun (WGS) entry which is preliminary data.</text>
</comment>
<reference evidence="2 3" key="1">
    <citation type="submission" date="2018-05" db="EMBL/GenBank/DDBJ databases">
        <title>Evolution of GPA BGCs.</title>
        <authorList>
            <person name="Waglechner N."/>
            <person name="Wright G.D."/>
        </authorList>
    </citation>
    <scope>NUCLEOTIDE SEQUENCE [LARGE SCALE GENOMIC DNA]</scope>
    <source>
        <strain evidence="2 3">A82846</strain>
    </source>
</reference>
<dbReference type="Proteomes" id="UP000287547">
    <property type="component" value="Unassembled WGS sequence"/>
</dbReference>
<protein>
    <submittedName>
        <fullName evidence="2">Uncharacterized protein</fullName>
    </submittedName>
</protein>
<feature type="region of interest" description="Disordered" evidence="1">
    <location>
        <begin position="44"/>
        <end position="63"/>
    </location>
</feature>
<dbReference type="AlphaFoldDB" id="A0A428Z6F9"/>
<name>A0A428Z6F9_KIBAR</name>
<proteinExistence type="predicted"/>
<organism evidence="2 3">
    <name type="scientific">Kibdelosporangium aridum</name>
    <dbReference type="NCBI Taxonomy" id="2030"/>
    <lineage>
        <taxon>Bacteria</taxon>
        <taxon>Bacillati</taxon>
        <taxon>Actinomycetota</taxon>
        <taxon>Actinomycetes</taxon>
        <taxon>Pseudonocardiales</taxon>
        <taxon>Pseudonocardiaceae</taxon>
        <taxon>Kibdelosporangium</taxon>
    </lineage>
</organism>
<accession>A0A428Z6F9</accession>
<feature type="compositionally biased region" description="Basic and acidic residues" evidence="1">
    <location>
        <begin position="48"/>
        <end position="63"/>
    </location>
</feature>
<sequence>MVLAVGMELTADERAKLRALVNRPDVAATIATRARIAVPNYCGNAGEHPFRGHAERARSSPGE</sequence>